<feature type="domain" description="Thioredoxin" evidence="5">
    <location>
        <begin position="4"/>
        <end position="52"/>
    </location>
</feature>
<reference evidence="6 7" key="1">
    <citation type="submission" date="2018-12" db="EMBL/GenBank/DDBJ databases">
        <authorList>
            <consortium name="Pathogen Informatics"/>
        </authorList>
    </citation>
    <scope>NUCLEOTIDE SEQUENCE [LARGE SCALE GENOMIC DNA]</scope>
    <source>
        <strain evidence="6 7">NCTC8284</strain>
    </source>
</reference>
<keyword evidence="1" id="KW-0813">Transport</keyword>
<keyword evidence="3" id="KW-1015">Disulfide bond</keyword>
<keyword evidence="4" id="KW-0676">Redox-active center</keyword>
<dbReference type="STRING" id="758.GCA_000730685_01195"/>
<evidence type="ECO:0000259" key="5">
    <source>
        <dbReference type="Pfam" id="PF00085"/>
    </source>
</evidence>
<proteinExistence type="predicted"/>
<name>A0A3S4U8M3_9PAST</name>
<evidence type="ECO:0000313" key="6">
    <source>
        <dbReference type="EMBL" id="VEH67819.1"/>
    </source>
</evidence>
<evidence type="ECO:0000256" key="4">
    <source>
        <dbReference type="ARBA" id="ARBA00023284"/>
    </source>
</evidence>
<organism evidence="6 7">
    <name type="scientific">Rodentibacter pneumotropicus</name>
    <dbReference type="NCBI Taxonomy" id="758"/>
    <lineage>
        <taxon>Bacteria</taxon>
        <taxon>Pseudomonadati</taxon>
        <taxon>Pseudomonadota</taxon>
        <taxon>Gammaproteobacteria</taxon>
        <taxon>Pasteurellales</taxon>
        <taxon>Pasteurellaceae</taxon>
        <taxon>Rodentibacter</taxon>
    </lineage>
</organism>
<dbReference type="Proteomes" id="UP000278733">
    <property type="component" value="Chromosome"/>
</dbReference>
<dbReference type="Gene3D" id="3.40.30.10">
    <property type="entry name" value="Glutaredoxin"/>
    <property type="match status" value="1"/>
</dbReference>
<evidence type="ECO:0000256" key="3">
    <source>
        <dbReference type="ARBA" id="ARBA00023157"/>
    </source>
</evidence>
<dbReference type="KEGG" id="rpne:NCTC8284_03031"/>
<dbReference type="InterPro" id="IPR017937">
    <property type="entry name" value="Thioredoxin_CS"/>
</dbReference>
<dbReference type="PROSITE" id="PS00194">
    <property type="entry name" value="THIOREDOXIN_1"/>
    <property type="match status" value="1"/>
</dbReference>
<dbReference type="PANTHER" id="PTHR45663">
    <property type="entry name" value="GEO12009P1"/>
    <property type="match status" value="1"/>
</dbReference>
<accession>A0A3S4U8M3</accession>
<protein>
    <submittedName>
        <fullName evidence="6">Thioredoxin</fullName>
    </submittedName>
</protein>
<dbReference type="GO" id="GO:0015035">
    <property type="term" value="F:protein-disulfide reductase activity"/>
    <property type="evidence" value="ECO:0007669"/>
    <property type="project" value="TreeGrafter"/>
</dbReference>
<dbReference type="GO" id="GO:0045454">
    <property type="term" value="P:cell redox homeostasis"/>
    <property type="evidence" value="ECO:0007669"/>
    <property type="project" value="TreeGrafter"/>
</dbReference>
<evidence type="ECO:0000256" key="1">
    <source>
        <dbReference type="ARBA" id="ARBA00022448"/>
    </source>
</evidence>
<dbReference type="EMBL" id="LR134405">
    <property type="protein sequence ID" value="VEH67819.1"/>
    <property type="molecule type" value="Genomic_DNA"/>
</dbReference>
<dbReference type="SUPFAM" id="SSF52833">
    <property type="entry name" value="Thioredoxin-like"/>
    <property type="match status" value="1"/>
</dbReference>
<gene>
    <name evidence="6" type="primary">trxA</name>
    <name evidence="6" type="ORF">NCTC8284_03031</name>
</gene>
<dbReference type="PANTHER" id="PTHR45663:SF11">
    <property type="entry name" value="GEO12009P1"/>
    <property type="match status" value="1"/>
</dbReference>
<dbReference type="InterPro" id="IPR036249">
    <property type="entry name" value="Thioredoxin-like_sf"/>
</dbReference>
<evidence type="ECO:0000313" key="7">
    <source>
        <dbReference type="Proteomes" id="UP000278733"/>
    </source>
</evidence>
<sequence>MSQVLHTTDATFEADVLRSDIPVLVDFWAPWCGPCKMIAPVLDELAPEFAGKAKS</sequence>
<keyword evidence="2" id="KW-0249">Electron transport</keyword>
<dbReference type="Pfam" id="PF00085">
    <property type="entry name" value="Thioredoxin"/>
    <property type="match status" value="1"/>
</dbReference>
<dbReference type="InterPro" id="IPR013766">
    <property type="entry name" value="Thioredoxin_domain"/>
</dbReference>
<evidence type="ECO:0000256" key="2">
    <source>
        <dbReference type="ARBA" id="ARBA00022982"/>
    </source>
</evidence>
<dbReference type="GO" id="GO:0005829">
    <property type="term" value="C:cytosol"/>
    <property type="evidence" value="ECO:0007669"/>
    <property type="project" value="TreeGrafter"/>
</dbReference>
<dbReference type="CDD" id="cd02947">
    <property type="entry name" value="TRX_family"/>
    <property type="match status" value="1"/>
</dbReference>
<dbReference type="AlphaFoldDB" id="A0A3S4U8M3"/>